<reference evidence="1 2" key="2">
    <citation type="submission" date="2018-10" db="EMBL/GenBank/DDBJ databases">
        <authorList>
            <consortium name="Pathogen Informatics"/>
        </authorList>
    </citation>
    <scope>NUCLEOTIDE SEQUENCE [LARGE SCALE GENOMIC DNA]</scope>
</reference>
<proteinExistence type="predicted"/>
<dbReference type="Proteomes" id="UP000274131">
    <property type="component" value="Unassembled WGS sequence"/>
</dbReference>
<name>A0A0N4UXE0_ENTVE</name>
<protein>
    <submittedName>
        <fullName evidence="3">LAM_G_DOMAIN domain-containing protein</fullName>
    </submittedName>
</protein>
<evidence type="ECO:0000313" key="3">
    <source>
        <dbReference type="WBParaSite" id="EVEC_0000219901-mRNA-1"/>
    </source>
</evidence>
<gene>
    <name evidence="1" type="ORF">EVEC_LOCUS1914</name>
</gene>
<accession>A0A0N4UXE0</accession>
<sequence length="78" mass="9041">MKGSQIRAKENAFGIRDKLWHLTGDSTTLALRSPRKKANVTLLAYGQRIRRKRRHVDLKLVWGFSLGTIKYDCTRLDI</sequence>
<evidence type="ECO:0000313" key="2">
    <source>
        <dbReference type="Proteomes" id="UP000274131"/>
    </source>
</evidence>
<evidence type="ECO:0000313" key="1">
    <source>
        <dbReference type="EMBL" id="VDD86771.1"/>
    </source>
</evidence>
<dbReference type="AlphaFoldDB" id="A0A0N4UXE0"/>
<dbReference type="EMBL" id="UXUI01007286">
    <property type="protein sequence ID" value="VDD86771.1"/>
    <property type="molecule type" value="Genomic_DNA"/>
</dbReference>
<keyword evidence="2" id="KW-1185">Reference proteome</keyword>
<dbReference type="WBParaSite" id="EVEC_0000219901-mRNA-1">
    <property type="protein sequence ID" value="EVEC_0000219901-mRNA-1"/>
    <property type="gene ID" value="EVEC_0000219901"/>
</dbReference>
<organism evidence="3">
    <name type="scientific">Enterobius vermicularis</name>
    <name type="common">Human pinworm</name>
    <dbReference type="NCBI Taxonomy" id="51028"/>
    <lineage>
        <taxon>Eukaryota</taxon>
        <taxon>Metazoa</taxon>
        <taxon>Ecdysozoa</taxon>
        <taxon>Nematoda</taxon>
        <taxon>Chromadorea</taxon>
        <taxon>Rhabditida</taxon>
        <taxon>Spirurina</taxon>
        <taxon>Oxyuridomorpha</taxon>
        <taxon>Oxyuroidea</taxon>
        <taxon>Oxyuridae</taxon>
        <taxon>Enterobius</taxon>
    </lineage>
</organism>
<reference evidence="3" key="1">
    <citation type="submission" date="2017-02" db="UniProtKB">
        <authorList>
            <consortium name="WormBaseParasite"/>
        </authorList>
    </citation>
    <scope>IDENTIFICATION</scope>
</reference>